<proteinExistence type="predicted"/>
<protein>
    <submittedName>
        <fullName evidence="1">Uncharacterized protein</fullName>
    </submittedName>
</protein>
<evidence type="ECO:0000313" key="1">
    <source>
        <dbReference type="EMBL" id="RHZ88075.1"/>
    </source>
</evidence>
<gene>
    <name evidence="1" type="ORF">Glove_26g213</name>
</gene>
<comment type="caution">
    <text evidence="1">The sequence shown here is derived from an EMBL/GenBank/DDBJ whole genome shotgun (WGS) entry which is preliminary data.</text>
</comment>
<dbReference type="AlphaFoldDB" id="A0A397JI96"/>
<sequence length="149" mass="17604">MQDQIILRNHENMIEHFNNNTSYLVNLEPVENYFWNIPMHHLDLGLYHYQIEFTKGILGRSSIDKMNERIGAISRYPGLKIFSKGLQLITRLTASKHRDLMKVMVFVIDGLLSNDLSEVYVKWNEIYILSRLKIFKESDLEKFQNAIND</sequence>
<keyword evidence="2" id="KW-1185">Reference proteome</keyword>
<name>A0A397JI96_9GLOM</name>
<dbReference type="Proteomes" id="UP000266861">
    <property type="component" value="Unassembled WGS sequence"/>
</dbReference>
<evidence type="ECO:0000313" key="2">
    <source>
        <dbReference type="Proteomes" id="UP000266861"/>
    </source>
</evidence>
<dbReference type="OrthoDB" id="2443643at2759"/>
<reference evidence="1 2" key="1">
    <citation type="submission" date="2018-08" db="EMBL/GenBank/DDBJ databases">
        <title>Genome and evolution of the arbuscular mycorrhizal fungus Diversispora epigaea (formerly Glomus versiforme) and its bacterial endosymbionts.</title>
        <authorList>
            <person name="Sun X."/>
            <person name="Fei Z."/>
            <person name="Harrison M."/>
        </authorList>
    </citation>
    <scope>NUCLEOTIDE SEQUENCE [LARGE SCALE GENOMIC DNA]</scope>
    <source>
        <strain evidence="1 2">IT104</strain>
    </source>
</reference>
<organism evidence="1 2">
    <name type="scientific">Diversispora epigaea</name>
    <dbReference type="NCBI Taxonomy" id="1348612"/>
    <lineage>
        <taxon>Eukaryota</taxon>
        <taxon>Fungi</taxon>
        <taxon>Fungi incertae sedis</taxon>
        <taxon>Mucoromycota</taxon>
        <taxon>Glomeromycotina</taxon>
        <taxon>Glomeromycetes</taxon>
        <taxon>Diversisporales</taxon>
        <taxon>Diversisporaceae</taxon>
        <taxon>Diversispora</taxon>
    </lineage>
</organism>
<dbReference type="EMBL" id="PQFF01000024">
    <property type="protein sequence ID" value="RHZ88075.1"/>
    <property type="molecule type" value="Genomic_DNA"/>
</dbReference>
<accession>A0A397JI96</accession>